<evidence type="ECO:0000313" key="2">
    <source>
        <dbReference type="EMBL" id="GCE18081.1"/>
    </source>
</evidence>
<sequence length="71" mass="7602">MAGAAQATIRVFINPLVPFVWWGGILMLLGGILCWWPVRPRAQAKVRAGSEVETDASEQKPVEVADGGVIA</sequence>
<protein>
    <recommendedName>
        <fullName evidence="4">Cytochrome c-type biogenesis protein CcmF C-terminal domain-containing protein</fullName>
    </recommendedName>
</protein>
<reference evidence="3" key="1">
    <citation type="submission" date="2018-12" db="EMBL/GenBank/DDBJ databases">
        <title>Tengunoibacter tsumagoiensis gen. nov., sp. nov., Dictyobacter kobayashii sp. nov., D. alpinus sp. nov., and D. joshuensis sp. nov. and description of Dictyobacteraceae fam. nov. within the order Ktedonobacterales isolated from Tengu-no-mugimeshi.</title>
        <authorList>
            <person name="Wang C.M."/>
            <person name="Zheng Y."/>
            <person name="Sakai Y."/>
            <person name="Toyoda A."/>
            <person name="Minakuchi Y."/>
            <person name="Abe K."/>
            <person name="Yokota A."/>
            <person name="Yabe S."/>
        </authorList>
    </citation>
    <scope>NUCLEOTIDE SEQUENCE [LARGE SCALE GENOMIC DNA]</scope>
    <source>
        <strain evidence="3">Uno11</strain>
    </source>
</reference>
<dbReference type="AlphaFoldDB" id="A0A402AG36"/>
<feature type="transmembrane region" description="Helical" evidence="1">
    <location>
        <begin position="19"/>
        <end position="38"/>
    </location>
</feature>
<proteinExistence type="predicted"/>
<keyword evidence="1" id="KW-0472">Membrane</keyword>
<evidence type="ECO:0000313" key="3">
    <source>
        <dbReference type="Proteomes" id="UP000287188"/>
    </source>
</evidence>
<gene>
    <name evidence="2" type="ORF">KDK_18810</name>
</gene>
<evidence type="ECO:0000256" key="1">
    <source>
        <dbReference type="SAM" id="Phobius"/>
    </source>
</evidence>
<comment type="caution">
    <text evidence="2">The sequence shown here is derived from an EMBL/GenBank/DDBJ whole genome shotgun (WGS) entry which is preliminary data.</text>
</comment>
<evidence type="ECO:0008006" key="4">
    <source>
        <dbReference type="Google" id="ProtNLM"/>
    </source>
</evidence>
<keyword evidence="1" id="KW-0812">Transmembrane</keyword>
<keyword evidence="1" id="KW-1133">Transmembrane helix</keyword>
<keyword evidence="3" id="KW-1185">Reference proteome</keyword>
<dbReference type="Proteomes" id="UP000287188">
    <property type="component" value="Unassembled WGS sequence"/>
</dbReference>
<name>A0A402AG36_9CHLR</name>
<organism evidence="2 3">
    <name type="scientific">Dictyobacter kobayashii</name>
    <dbReference type="NCBI Taxonomy" id="2014872"/>
    <lineage>
        <taxon>Bacteria</taxon>
        <taxon>Bacillati</taxon>
        <taxon>Chloroflexota</taxon>
        <taxon>Ktedonobacteria</taxon>
        <taxon>Ktedonobacterales</taxon>
        <taxon>Dictyobacteraceae</taxon>
        <taxon>Dictyobacter</taxon>
    </lineage>
</organism>
<accession>A0A402AG36</accession>
<dbReference type="EMBL" id="BIFS01000001">
    <property type="protein sequence ID" value="GCE18081.1"/>
    <property type="molecule type" value="Genomic_DNA"/>
</dbReference>